<proteinExistence type="predicted"/>
<evidence type="ECO:0000256" key="1">
    <source>
        <dbReference type="SAM" id="SignalP"/>
    </source>
</evidence>
<evidence type="ECO:0000313" key="2">
    <source>
        <dbReference type="EMBL" id="MBW63039.1"/>
    </source>
</evidence>
<name>A0A2M4CCQ3_9DIPT</name>
<accession>A0A2M4CCQ3</accession>
<feature type="signal peptide" evidence="1">
    <location>
        <begin position="1"/>
        <end position="24"/>
    </location>
</feature>
<reference evidence="2" key="1">
    <citation type="submission" date="2018-01" db="EMBL/GenBank/DDBJ databases">
        <title>An insight into the sialome of Amazonian anophelines.</title>
        <authorList>
            <person name="Ribeiro J.M."/>
            <person name="Scarpassa V."/>
            <person name="Calvo E."/>
        </authorList>
    </citation>
    <scope>NUCLEOTIDE SEQUENCE</scope>
    <source>
        <tissue evidence="2">Salivary glands</tissue>
    </source>
</reference>
<feature type="chain" id="PRO_5014856833" evidence="1">
    <location>
        <begin position="25"/>
        <end position="76"/>
    </location>
</feature>
<dbReference type="EMBL" id="GGFJ01013898">
    <property type="protein sequence ID" value="MBW63039.1"/>
    <property type="molecule type" value="Transcribed_RNA"/>
</dbReference>
<protein>
    <submittedName>
        <fullName evidence="2">Putative secreted protein</fullName>
    </submittedName>
</protein>
<sequence>MLRFHCFLLLCFVVWLCFRFKTLSLVYECPPTRDAPPIIGRGLQGRAEKRKRNVFELFFHAILSSHGVQTFRSKIK</sequence>
<dbReference type="AlphaFoldDB" id="A0A2M4CCQ3"/>
<keyword evidence="1" id="KW-0732">Signal</keyword>
<organism evidence="2">
    <name type="scientific">Anopheles marajoara</name>
    <dbReference type="NCBI Taxonomy" id="58244"/>
    <lineage>
        <taxon>Eukaryota</taxon>
        <taxon>Metazoa</taxon>
        <taxon>Ecdysozoa</taxon>
        <taxon>Arthropoda</taxon>
        <taxon>Hexapoda</taxon>
        <taxon>Insecta</taxon>
        <taxon>Pterygota</taxon>
        <taxon>Neoptera</taxon>
        <taxon>Endopterygota</taxon>
        <taxon>Diptera</taxon>
        <taxon>Nematocera</taxon>
        <taxon>Culicoidea</taxon>
        <taxon>Culicidae</taxon>
        <taxon>Anophelinae</taxon>
        <taxon>Anopheles</taxon>
    </lineage>
</organism>